<sequence length="3855" mass="418037">MVSFLYFLLHILLWRLRASPHEDFQARVVVQKVSQSYGSSEQHERRLQDAATCEEVHTAGTWGPMRIGYEMVDIDSVPSDLVDLVNQTVMARAVAYWSSVLQVRQAQSPLKMDRIGTGCFKYGFDTDWRCSGMQSPTCGLMTIPDKYLRSKRACQEVCGPRCTGSCVQGGSCACDVDEWLVQQDNYCCYLTPQAGCPSDCSLANATQVSNGASGGFVCEGGCVDAPEGEGAVGEDLHVFVKIEDSAECQSSSTLLAYAISCGVDQCDRPVFGFINFCPSQLSTSPDDLSEMISTALHELAHVLVFSNEHFRNFRNADGTPMIPRGAEDPRLYQDEVRYSCSADSFLWNDTGGSRRYVDLSPDILDTFDERGYSCQCPIGTPSLNPGCFYPAGAPYLQMPSCVVRLKTPTVLREVRDFFDCPTLAGAELENQEGSGCSIINSHWEQRVFTSELMAPASSEHLIDTYVSRVSLAVFQDSGWYNANLSAADPLIPGVHWGYKQGCNFATAKCVDGGTPVSPHFCSSSADVSCSLDRKSVLGCDIQLLDSVPPVYQYTPDNGLGRLAAADYCPHYAVRYVNRVCSNNESVTVPYGNVNFMKEVFSAESRCFMSTLHQDVPADNGGTFVASPDDFVNERPVCYKVACVDGGQSYQLQVADQTDPTAFLSVGSCTSEGQKLTLAGAGGTITCAAPAQVCSDLSSRHVLGDEWKHAPAQETSTTATSTTRSTTTLTSTTASTTTHSGATLTSTSTITGTSSKIAGTITTTGSTLTSTSVASESDELAAAGRSAGMMAAVLPGTGTLLNDGTFSRFSQVKGYHEEAGYPMQPEGTTNLLKEVLRQLDEDKSHREQDMEKLKAEVYSQQDPTNGMARGAPATSLQALAAAPVLGLGASEPREPDEGNLGELLKSQLVELGNFVGGLKLRKEVSPAPEVDSWTPEWATRRVPSPTRDTALRSLDASLSDLLPALKPRDLQSASPMSSKSHATSFHSPSSGLAYELEVLRLQIAALAQSLAGLGACVMNWSAGLVSSHRQELADMVLRYTLPCEHLSKELKELCRDLQSMELFPHEPSSSYQDSGKAVEKPLTLGALQEMLLHQRRQARRTDELRHDAMSSAIPDEALELERIRWSMEREAARMEDWERDHRRGISVGEHPKDSQQTSVHSLSGPAAASFNWAAILKDLAQTLLGGTLEEALQKIREDVSSHKEQLDLQARALREGLLDLAGLKAAGPRQEEQTRRLLGELREEISMQIPGVKASCEAVAQEFAARAAEDSVASKRHAEALCDQLRQQVERSQEAEAKKLEQLVQAAQRQVDVLDERLQQQPSPAEALQAQQLAVSSCEASIQNAISIASKIQRSTLVESMCVQLKAANCADVSAFAALLGDGSVVTWGNSGWGGDSSAVQDQLRDVQQIQASNNGAFAAIRGDGSVVTWGDADYGGDSSAVQDQLRDVQQIQASNNGAFAAIRGDGSVVTWGDADYGGDSSAVQDQLRDVQQIQASNNGAFAAIRGDGSVVTWGDADYGGDSSAVQDQLRDVQQIQASNNGAFAAIRGDGSVVTWGDADYGGDSSAVQDQLRDVQQIQASNNGAFAAIRGDGSVVTWGDADYGGDSSAVQDQLRDVQQIQASNGAFAAILGDGSVVTWGDAGWGGDSSEVQYQLREVQQIQGSSQAFAAILVDGSVVTWGNPEFGADSTAVQYQLRISCAQHAALADSLAGEVRTAVLRAQESAASAASHATSAESQAAIAQGVVEAVATAVAAAENHARDAQKSADAGSRSVETAETHASAARNALLAVQTNAELVREKAASAEQHSVSVKGMAEAMAEQASALQATSSAVGAASERTTAALSSEAERHLAMMSTSFTSAEEKLQLQLQQAVAKLDEVAMPSWALWRWPCFGLAAATASEGAESFEDFVQRFHRSSYEAGSREFEERHRIFQARAEEARASECARLGLKRVRAYRRKAANVGRCGKVQALNRRPSRRWTAGLGPLAATRRAASLSLEDYRDEELQALRGWRGTAGSQADDPSALVQVRSLPEHFNWTSLAALREVASQEPWRQSGKLVESGVSQSKVATWAVALAGQLRVVLGRDEKPSRSHSFRVMPRLIMCCGVETNAGRTATAFNQDSGHEALDVKDQYRAQVEEDLAALAYLHEHSDLQAPRVHRAAADSAGLGFGLQGWEKLPPNRQEPLLRALYERGPVGVSATVSLTGELLSLMLLEDSVIDHAVTLIGYGRDSKSGDLFHLIQNSWGSNWGEASERYKTQSAAADGAEASKLKEELEVQLQAAVQEESENSEGLEPAAESAFDWFPSLWRVWGPTKGGLCTQAFLAVLMAADGRWKSLSLQELRLRMQAALQRSGLEAAVTLRCSRELKSSLEQALSAAQTARALLIGICYKEDEELRLEGSWNDVEDMRSWLLRQGIVREQDTRVLCDSSGDVTLMPSRNNILTQLEWLLRGENRGFGAPHGCCSGELPEENLQALQLFLLFAGHGDHAELLPSDWRRAGPIREREDRLGQTRSDLAECAQLTQVVSERLEAVEAQLRAELAKLMVLGQQTAVRMEEVCTAVQEATAGSGALSGSDSTKVHLEEMINTALERTEHLEQSFIAASSGPGAGLAEQVSKCRQDLQAQIEDLKNRSTSCETRLLQELERVSEAFQPQPESMFGHTSARQESWTSIRSVQPNTITYNAIISACEKAAQWLPIPHLLEDAKLQHLQLTVVTYNTVISATRTSGRWQLVLSFMQEMLWNSIPWDIITYNSGINALGHCHCWAVALSLLHDAEDEDFATNTITYNASMSACERAGQWQHVLCILRHAQRRRIRSDIVTYNTAVSACDKSGHWQQALCLLEELCSCHVQPDAVTFNSAICACSESWVTALYMLRQIAHVSVQPTLVSYNSAIAACKTEGRWELAAALLEEAVAQEMRANAITYSAVISACEVDEQWETALSLLQAMEELSVVAHCAAICVCGRSAQWQRALSLFTDIGEETMRPSIFAFNVVINALGEGGQWQGALQLVREALEDYVRVDSISYSSALSACGDSGAWRQAVGLCSDAGTRRLVLNLGTYNTAIGAFRSADSWPMALLLHGEVSDQLGPVQTFTNSLISACGDAGAWASALWAFEAQEVDEVSCIAALSACRKAHEWQQALWLLHRSRERRIQMELTCFNLVISTCAAQHWEMSLASLDELHASRPFSTIFGWGTVVSATAAASSWPEALQLLDGQLDKGSPTVEKACGKGWQEAEVAEKMSFTSAALSDALEDAGLWRQSLRFLDYLGAQRFSPTSFLYMSSVRACLAMSGRQQALELCRQMRWARVHLGAEDYQGSIDRFLKQKETSAFHSQDQPGQRCFFQYKEFRLLSPLAGVVTQAFRKVSLAVHPDKKRGNASLLAKLVAAKELVLLEMEEALRRGEDELSKAAGRLKWLKCQCNSCAPLIVKSGRFGPAARAFILQKIARDGATETDGIVAWKREKEKEKLAHRELSKLQTMDRRHQLKQAELVMRLAPGRDEAELKPLEPSKVRSVPAALRGMVLSCLPLPAHAGRRKALVIGCSYFESNTPLKGAINDAWNVLSLLRHTLQISESQVRFIVDGTRSCPMPPQRRPTAATIAEGLQWLAADTLPGDEVFLYFAGYGALLPHGVGSFEACLVPIDYAALKNGSGDSTGGYRLVPLTEVSQALSKLPAGCKATVVLDCCHSSLPGVGSKPQPAMFQWAQMQPAAFAGMDQMADVRARRLVLPSIPLRAPQSIEVPAIECSLTCYSACHQAQWCGELPIEGVVQGAFTWAWVKAMVAGNCEGSVSQVKASLQASIGDLQRRCRWLDQTPLVQMSKAMEQQVDQGVDGQKLTLCRSLSLVVVVSKQAVES</sequence>
<evidence type="ECO:0000256" key="6">
    <source>
        <dbReference type="ARBA" id="ARBA00022833"/>
    </source>
</evidence>
<dbReference type="Pfam" id="PF13812">
    <property type="entry name" value="PPR_3"/>
    <property type="match status" value="1"/>
</dbReference>
<feature type="signal peptide" evidence="13">
    <location>
        <begin position="1"/>
        <end position="18"/>
    </location>
</feature>
<dbReference type="PANTHER" id="PTHR47447:SF17">
    <property type="entry name" value="OS12G0638900 PROTEIN"/>
    <property type="match status" value="1"/>
</dbReference>
<proteinExistence type="inferred from homology"/>
<dbReference type="OrthoDB" id="423186at2759"/>
<dbReference type="GO" id="GO:0016020">
    <property type="term" value="C:membrane"/>
    <property type="evidence" value="ECO:0007669"/>
    <property type="project" value="InterPro"/>
</dbReference>
<dbReference type="Gene3D" id="3.40.50.1460">
    <property type="match status" value="1"/>
</dbReference>
<dbReference type="InterPro" id="IPR009091">
    <property type="entry name" value="RCC1/BLIP-II"/>
</dbReference>
<evidence type="ECO:0000256" key="7">
    <source>
        <dbReference type="ARBA" id="ARBA00023049"/>
    </source>
</evidence>
<keyword evidence="3 9" id="KW-0479">Metal-binding</keyword>
<evidence type="ECO:0000313" key="16">
    <source>
        <dbReference type="EMBL" id="OLP78524.1"/>
    </source>
</evidence>
<dbReference type="InterPro" id="IPR025660">
    <property type="entry name" value="Pept_his_AS"/>
</dbReference>
<feature type="binding site" evidence="9">
    <location>
        <position position="442"/>
    </location>
    <ligand>
        <name>Zn(2+)</name>
        <dbReference type="ChEBI" id="CHEBI:29105"/>
        <note>catalytic</note>
    </ligand>
</feature>
<dbReference type="InterPro" id="IPR011990">
    <property type="entry name" value="TPR-like_helical_dom_sf"/>
</dbReference>
<feature type="compositionally biased region" description="Low complexity" evidence="12">
    <location>
        <begin position="714"/>
        <end position="748"/>
    </location>
</feature>
<dbReference type="GO" id="GO:0004197">
    <property type="term" value="F:cysteine-type endopeptidase activity"/>
    <property type="evidence" value="ECO:0007669"/>
    <property type="project" value="InterPro"/>
</dbReference>
<feature type="active site" evidence="8">
    <location>
        <position position="298"/>
    </location>
</feature>
<feature type="coiled-coil region" evidence="11">
    <location>
        <begin position="2612"/>
        <end position="2639"/>
    </location>
</feature>
<dbReference type="SUPFAM" id="SSF50985">
    <property type="entry name" value="RCC1/BLIP-II"/>
    <property type="match status" value="1"/>
</dbReference>
<keyword evidence="2" id="KW-0645">Protease</keyword>
<dbReference type="Gene3D" id="3.40.50.12660">
    <property type="match status" value="1"/>
</dbReference>
<dbReference type="GO" id="GO:0046872">
    <property type="term" value="F:metal ion binding"/>
    <property type="evidence" value="ECO:0007669"/>
    <property type="project" value="UniProtKB-KW"/>
</dbReference>
<feature type="repeat" description="PPR" evidence="10">
    <location>
        <begin position="2783"/>
        <end position="2817"/>
    </location>
</feature>
<dbReference type="GO" id="GO:0006508">
    <property type="term" value="P:proteolysis"/>
    <property type="evidence" value="ECO:0007669"/>
    <property type="project" value="UniProtKB-KW"/>
</dbReference>
<gene>
    <name evidence="16" type="ORF">AK812_SmicGene41302</name>
</gene>
<evidence type="ECO:0000256" key="1">
    <source>
        <dbReference type="ARBA" id="ARBA00005860"/>
    </source>
</evidence>
<dbReference type="Gene3D" id="3.90.70.10">
    <property type="entry name" value="Cysteine proteinases"/>
    <property type="match status" value="1"/>
</dbReference>
<comment type="caution">
    <text evidence="16">The sequence shown here is derived from an EMBL/GenBank/DDBJ whole genome shotgun (WGS) entry which is preliminary data.</text>
</comment>
<evidence type="ECO:0000313" key="17">
    <source>
        <dbReference type="Proteomes" id="UP000186817"/>
    </source>
</evidence>
<feature type="chain" id="PRO_5012299713" evidence="13">
    <location>
        <begin position="19"/>
        <end position="3855"/>
    </location>
</feature>
<feature type="binding site" evidence="9">
    <location>
        <position position="297"/>
    </location>
    <ligand>
        <name>Zn(2+)</name>
        <dbReference type="ChEBI" id="CHEBI:29105"/>
        <note>catalytic</note>
    </ligand>
</feature>
<dbReference type="PROSITE" id="PS00639">
    <property type="entry name" value="THIOL_PROTEASE_HIS"/>
    <property type="match status" value="1"/>
</dbReference>
<evidence type="ECO:0000256" key="9">
    <source>
        <dbReference type="PIRSR" id="PIRSR601577-2"/>
    </source>
</evidence>
<keyword evidence="7 9" id="KW-0482">Metalloprotease</keyword>
<feature type="region of interest" description="Disordered" evidence="12">
    <location>
        <begin position="707"/>
        <end position="748"/>
    </location>
</feature>
<name>A0A1Q9C6H0_SYMMI</name>
<evidence type="ECO:0000256" key="5">
    <source>
        <dbReference type="ARBA" id="ARBA00022801"/>
    </source>
</evidence>
<dbReference type="InterPro" id="IPR001577">
    <property type="entry name" value="Peptidase_M8"/>
</dbReference>
<feature type="domain" description="Peptidase C1A papain C-terminal" evidence="14">
    <location>
        <begin position="2052"/>
        <end position="2252"/>
    </location>
</feature>
<feature type="coiled-coil region" evidence="11">
    <location>
        <begin position="1274"/>
        <end position="1316"/>
    </location>
</feature>
<dbReference type="InterPro" id="IPR002885">
    <property type="entry name" value="PPR_rpt"/>
</dbReference>
<dbReference type="PANTHER" id="PTHR47447">
    <property type="entry name" value="OS03G0856100 PROTEIN"/>
    <property type="match status" value="1"/>
</dbReference>
<dbReference type="Pfam" id="PF00656">
    <property type="entry name" value="Peptidase_C14"/>
    <property type="match status" value="1"/>
</dbReference>
<organism evidence="16 17">
    <name type="scientific">Symbiodinium microadriaticum</name>
    <name type="common">Dinoflagellate</name>
    <name type="synonym">Zooxanthella microadriatica</name>
    <dbReference type="NCBI Taxonomy" id="2951"/>
    <lineage>
        <taxon>Eukaryota</taxon>
        <taxon>Sar</taxon>
        <taxon>Alveolata</taxon>
        <taxon>Dinophyceae</taxon>
        <taxon>Suessiales</taxon>
        <taxon>Symbiodiniaceae</taxon>
        <taxon>Symbiodinium</taxon>
    </lineage>
</organism>
<feature type="repeat" description="PPR" evidence="10">
    <location>
        <begin position="2818"/>
        <end position="2852"/>
    </location>
</feature>
<dbReference type="Gene3D" id="3.90.132.10">
    <property type="entry name" value="Leishmanolysin , domain 2"/>
    <property type="match status" value="1"/>
</dbReference>
<evidence type="ECO:0000256" key="10">
    <source>
        <dbReference type="PROSITE-ProRule" id="PRU00708"/>
    </source>
</evidence>
<dbReference type="Gene3D" id="3.10.170.20">
    <property type="match status" value="1"/>
</dbReference>
<dbReference type="EMBL" id="LSRX01001601">
    <property type="protein sequence ID" value="OLP78524.1"/>
    <property type="molecule type" value="Genomic_DNA"/>
</dbReference>
<dbReference type="Pfam" id="PF00112">
    <property type="entry name" value="Peptidase_C1"/>
    <property type="match status" value="1"/>
</dbReference>
<comment type="cofactor">
    <cofactor evidence="9">
        <name>Zn(2+)</name>
        <dbReference type="ChEBI" id="CHEBI:29105"/>
    </cofactor>
    <text evidence="9">Binds 1 zinc ion per subunit.</text>
</comment>
<dbReference type="Pfam" id="PF13041">
    <property type="entry name" value="PPR_2"/>
    <property type="match status" value="1"/>
</dbReference>
<dbReference type="Gene3D" id="2.130.10.30">
    <property type="entry name" value="Regulator of chromosome condensation 1/beta-lactamase-inhibitor protein II"/>
    <property type="match status" value="2"/>
</dbReference>
<dbReference type="Gene3D" id="1.25.40.10">
    <property type="entry name" value="Tetratricopeptide repeat domain"/>
    <property type="match status" value="5"/>
</dbReference>
<keyword evidence="17" id="KW-1185">Reference proteome</keyword>
<dbReference type="SUPFAM" id="SSF55486">
    <property type="entry name" value="Metalloproteases ('zincins'), catalytic domain"/>
    <property type="match status" value="1"/>
</dbReference>
<feature type="domain" description="Peptidase C14 caspase" evidence="15">
    <location>
        <begin position="3535"/>
        <end position="3785"/>
    </location>
</feature>
<keyword evidence="6 9" id="KW-0862">Zinc</keyword>
<reference evidence="16 17" key="1">
    <citation type="submission" date="2016-02" db="EMBL/GenBank/DDBJ databases">
        <title>Genome analysis of coral dinoflagellate symbionts highlights evolutionary adaptations to a symbiotic lifestyle.</title>
        <authorList>
            <person name="Aranda M."/>
            <person name="Li Y."/>
            <person name="Liew Y.J."/>
            <person name="Baumgarten S."/>
            <person name="Simakov O."/>
            <person name="Wilson M."/>
            <person name="Piel J."/>
            <person name="Ashoor H."/>
            <person name="Bougouffa S."/>
            <person name="Bajic V.B."/>
            <person name="Ryu T."/>
            <person name="Ravasi T."/>
            <person name="Bayer T."/>
            <person name="Micklem G."/>
            <person name="Kim H."/>
            <person name="Bhak J."/>
            <person name="Lajeunesse T.C."/>
            <person name="Voolstra C.R."/>
        </authorList>
    </citation>
    <scope>NUCLEOTIDE SEQUENCE [LARGE SCALE GENOMIC DNA]</scope>
    <source>
        <strain evidence="16 17">CCMP2467</strain>
    </source>
</reference>
<dbReference type="Gene3D" id="2.10.55.10">
    <property type="entry name" value="Leishmanolysin domain 3"/>
    <property type="match status" value="1"/>
</dbReference>
<dbReference type="InterPro" id="IPR038765">
    <property type="entry name" value="Papain-like_cys_pep_sf"/>
</dbReference>
<dbReference type="Pfam" id="PF01457">
    <property type="entry name" value="Peptidase_M8"/>
    <property type="match status" value="2"/>
</dbReference>
<evidence type="ECO:0000256" key="2">
    <source>
        <dbReference type="ARBA" id="ARBA00022670"/>
    </source>
</evidence>
<dbReference type="GO" id="GO:0004222">
    <property type="term" value="F:metalloendopeptidase activity"/>
    <property type="evidence" value="ECO:0007669"/>
    <property type="project" value="InterPro"/>
</dbReference>
<evidence type="ECO:0000256" key="13">
    <source>
        <dbReference type="SAM" id="SignalP"/>
    </source>
</evidence>
<dbReference type="SUPFAM" id="SSF54001">
    <property type="entry name" value="Cysteine proteinases"/>
    <property type="match status" value="1"/>
</dbReference>
<comment type="similarity">
    <text evidence="1">Belongs to the peptidase M8 family.</text>
</comment>
<keyword evidence="13" id="KW-0732">Signal</keyword>
<keyword evidence="11" id="KW-0175">Coiled coil</keyword>
<evidence type="ECO:0000259" key="14">
    <source>
        <dbReference type="Pfam" id="PF00112"/>
    </source>
</evidence>
<evidence type="ECO:0000256" key="12">
    <source>
        <dbReference type="SAM" id="MobiDB-lite"/>
    </source>
</evidence>
<feature type="repeat" description="PPR" evidence="10">
    <location>
        <begin position="2921"/>
        <end position="2955"/>
    </location>
</feature>
<dbReference type="InterPro" id="IPR011600">
    <property type="entry name" value="Pept_C14_caspase"/>
</dbReference>
<dbReference type="SUPFAM" id="SSF52129">
    <property type="entry name" value="Caspase-like"/>
    <property type="match status" value="1"/>
</dbReference>
<keyword evidence="5" id="KW-0378">Hydrolase</keyword>
<accession>A0A1Q9C6H0</accession>
<evidence type="ECO:0000256" key="11">
    <source>
        <dbReference type="SAM" id="Coils"/>
    </source>
</evidence>
<evidence type="ECO:0000256" key="8">
    <source>
        <dbReference type="PIRSR" id="PIRSR601577-1"/>
    </source>
</evidence>
<protein>
    <submittedName>
        <fullName evidence="16">Leishmanolysin-like peptidase</fullName>
    </submittedName>
</protein>
<keyword evidence="4" id="KW-0677">Repeat</keyword>
<evidence type="ECO:0000256" key="3">
    <source>
        <dbReference type="ARBA" id="ARBA00022723"/>
    </source>
</evidence>
<dbReference type="Pfam" id="PF01535">
    <property type="entry name" value="PPR"/>
    <property type="match status" value="2"/>
</dbReference>
<evidence type="ECO:0000259" key="15">
    <source>
        <dbReference type="Pfam" id="PF00656"/>
    </source>
</evidence>
<dbReference type="Proteomes" id="UP000186817">
    <property type="component" value="Unassembled WGS sequence"/>
</dbReference>
<feature type="binding site" evidence="9">
    <location>
        <position position="301"/>
    </location>
    <ligand>
        <name>Zn(2+)</name>
        <dbReference type="ChEBI" id="CHEBI:29105"/>
        <note>catalytic</note>
    </ligand>
</feature>
<dbReference type="InterPro" id="IPR029030">
    <property type="entry name" value="Caspase-like_dom_sf"/>
</dbReference>
<dbReference type="InterPro" id="IPR000668">
    <property type="entry name" value="Peptidase_C1A_C"/>
</dbReference>
<dbReference type="GO" id="GO:0007155">
    <property type="term" value="P:cell adhesion"/>
    <property type="evidence" value="ECO:0007669"/>
    <property type="project" value="InterPro"/>
</dbReference>
<dbReference type="PROSITE" id="PS51375">
    <property type="entry name" value="PPR"/>
    <property type="match status" value="3"/>
</dbReference>
<evidence type="ECO:0000256" key="4">
    <source>
        <dbReference type="ARBA" id="ARBA00022737"/>
    </source>
</evidence>